<dbReference type="AlphaFoldDB" id="A0A1G5GAU4"/>
<evidence type="ECO:0000313" key="9">
    <source>
        <dbReference type="EMBL" id="SCY48471.1"/>
    </source>
</evidence>
<evidence type="ECO:0000259" key="8">
    <source>
        <dbReference type="Pfam" id="PF00350"/>
    </source>
</evidence>
<comment type="subcellular location">
    <subcellularLocation>
        <location evidence="1">Membrane</location>
    </subcellularLocation>
</comment>
<feature type="transmembrane region" description="Helical" evidence="7">
    <location>
        <begin position="390"/>
        <end position="410"/>
    </location>
</feature>
<evidence type="ECO:0000256" key="3">
    <source>
        <dbReference type="ARBA" id="ARBA00022801"/>
    </source>
</evidence>
<reference evidence="10" key="1">
    <citation type="submission" date="2016-10" db="EMBL/GenBank/DDBJ databases">
        <authorList>
            <person name="Varghese N."/>
        </authorList>
    </citation>
    <scope>NUCLEOTIDE SEQUENCE [LARGE SCALE GENOMIC DNA]</scope>
    <source>
        <strain evidence="10">HL 19</strain>
    </source>
</reference>
<dbReference type="InterPro" id="IPR027094">
    <property type="entry name" value="Mitofusin_fam"/>
</dbReference>
<dbReference type="Pfam" id="PF00350">
    <property type="entry name" value="Dynamin_N"/>
    <property type="match status" value="1"/>
</dbReference>
<dbReference type="SUPFAM" id="SSF52540">
    <property type="entry name" value="P-loop containing nucleoside triphosphate hydrolases"/>
    <property type="match status" value="1"/>
</dbReference>
<sequence>MFPEEGAVFRSQASSYIKQQLSNLEHHLQEENPILVDVVRSFRRLDRVGYRMGLLSRDESYAMFIPWWPLISVLGTFSAGKSSFINHYLQYPVQRTGTQAVDDKFTVLCYASDEQVRELPGISLNSDARFPFYQMSEELNKVAPGEGELLDSYLRLKTCPAPELKGQILIDSPGFDADAQRTSTLRITDYIIDLSDLVLVFFDARHPEPGAMQDTLSHLVANTNTRSDSSKFLYILNQIDSAAAEDNPEDVVSSWQRALAQEGLTAGRFYTIYNPDAAVPMEDEAKRRRFESKRDADLEEIHQRMRRVGVERAYRIIGDLERTAREIEEERVPQLREALRRWVQGVWVRDGLILGAALVLLGGATAWAGYWDGLRFEPPAWLAGLLDSTVGAISVAAVVVVGLLWGHFAVRRWSARKVVRWIEANHPANPVQDQLKRAFARSTRPWRPALTTTPAGWGRGARKRLKGLMETADGYVQKLNDRFASPSGATGSGAGAEAAPAQGSEGGPGGAAESSPREDDKGQRPEQAPLGREAAPRPAE</sequence>
<keyword evidence="7" id="KW-0812">Transmembrane</keyword>
<keyword evidence="3" id="KW-0378">Hydrolase</keyword>
<dbReference type="InterPro" id="IPR045063">
    <property type="entry name" value="Dynamin_N"/>
</dbReference>
<feature type="transmembrane region" description="Helical" evidence="7">
    <location>
        <begin position="61"/>
        <end position="80"/>
    </location>
</feature>
<feature type="domain" description="Dynamin N-terminal" evidence="8">
    <location>
        <begin position="71"/>
        <end position="237"/>
    </location>
</feature>
<dbReference type="PANTHER" id="PTHR10465:SF0">
    <property type="entry name" value="SARCALUMENIN"/>
    <property type="match status" value="1"/>
</dbReference>
<evidence type="ECO:0000256" key="5">
    <source>
        <dbReference type="ARBA" id="ARBA00023136"/>
    </source>
</evidence>
<proteinExistence type="predicted"/>
<evidence type="ECO:0000256" key="2">
    <source>
        <dbReference type="ARBA" id="ARBA00022741"/>
    </source>
</evidence>
<keyword evidence="5 7" id="KW-0472">Membrane</keyword>
<evidence type="ECO:0000256" key="1">
    <source>
        <dbReference type="ARBA" id="ARBA00004370"/>
    </source>
</evidence>
<keyword evidence="7" id="KW-1133">Transmembrane helix</keyword>
<keyword evidence="4" id="KW-0342">GTP-binding</keyword>
<evidence type="ECO:0000256" key="7">
    <source>
        <dbReference type="SAM" id="Phobius"/>
    </source>
</evidence>
<dbReference type="Gene3D" id="3.40.50.300">
    <property type="entry name" value="P-loop containing nucleotide triphosphate hydrolases"/>
    <property type="match status" value="1"/>
</dbReference>
<dbReference type="PANTHER" id="PTHR10465">
    <property type="entry name" value="TRANSMEMBRANE GTPASE FZO1"/>
    <property type="match status" value="1"/>
</dbReference>
<dbReference type="GO" id="GO:0008053">
    <property type="term" value="P:mitochondrial fusion"/>
    <property type="evidence" value="ECO:0007669"/>
    <property type="project" value="TreeGrafter"/>
</dbReference>
<dbReference type="EMBL" id="FMUN01000006">
    <property type="protein sequence ID" value="SCY48471.1"/>
    <property type="molecule type" value="Genomic_DNA"/>
</dbReference>
<accession>A0A1G5GAU4</accession>
<dbReference type="OrthoDB" id="8541181at2"/>
<evidence type="ECO:0000256" key="4">
    <source>
        <dbReference type="ARBA" id="ARBA00023134"/>
    </source>
</evidence>
<dbReference type="GO" id="GO:0005525">
    <property type="term" value="F:GTP binding"/>
    <property type="evidence" value="ECO:0007669"/>
    <property type="project" value="UniProtKB-KW"/>
</dbReference>
<feature type="compositionally biased region" description="Low complexity" evidence="6">
    <location>
        <begin position="484"/>
        <end position="503"/>
    </location>
</feature>
<dbReference type="GO" id="GO:0003924">
    <property type="term" value="F:GTPase activity"/>
    <property type="evidence" value="ECO:0007669"/>
    <property type="project" value="InterPro"/>
</dbReference>
<feature type="compositionally biased region" description="Basic and acidic residues" evidence="6">
    <location>
        <begin position="515"/>
        <end position="524"/>
    </location>
</feature>
<organism evidence="9 10">
    <name type="scientific">Thiohalorhabdus denitrificans</name>
    <dbReference type="NCBI Taxonomy" id="381306"/>
    <lineage>
        <taxon>Bacteria</taxon>
        <taxon>Pseudomonadati</taxon>
        <taxon>Pseudomonadota</taxon>
        <taxon>Gammaproteobacteria</taxon>
        <taxon>Thiohalorhabdales</taxon>
        <taxon>Thiohalorhabdaceae</taxon>
        <taxon>Thiohalorhabdus</taxon>
    </lineage>
</organism>
<gene>
    <name evidence="9" type="ORF">SAMN05661077_2257</name>
</gene>
<dbReference type="InterPro" id="IPR027417">
    <property type="entry name" value="P-loop_NTPase"/>
</dbReference>
<feature type="region of interest" description="Disordered" evidence="6">
    <location>
        <begin position="483"/>
        <end position="540"/>
    </location>
</feature>
<feature type="transmembrane region" description="Helical" evidence="7">
    <location>
        <begin position="351"/>
        <end position="370"/>
    </location>
</feature>
<dbReference type="GO" id="GO:0016020">
    <property type="term" value="C:membrane"/>
    <property type="evidence" value="ECO:0007669"/>
    <property type="project" value="UniProtKB-SubCell"/>
</dbReference>
<name>A0A1G5GAU4_9GAMM</name>
<evidence type="ECO:0000256" key="6">
    <source>
        <dbReference type="SAM" id="MobiDB-lite"/>
    </source>
</evidence>
<keyword evidence="10" id="KW-1185">Reference proteome</keyword>
<keyword evidence="2" id="KW-0547">Nucleotide-binding</keyword>
<protein>
    <submittedName>
        <fullName evidence="9">Dynamin family protein</fullName>
    </submittedName>
</protein>
<dbReference type="Proteomes" id="UP000183104">
    <property type="component" value="Unassembled WGS sequence"/>
</dbReference>
<evidence type="ECO:0000313" key="10">
    <source>
        <dbReference type="Proteomes" id="UP000183104"/>
    </source>
</evidence>